<organism evidence="1 2">
    <name type="scientific">Ascaris lumbricoides</name>
    <name type="common">Giant roundworm</name>
    <dbReference type="NCBI Taxonomy" id="6252"/>
    <lineage>
        <taxon>Eukaryota</taxon>
        <taxon>Metazoa</taxon>
        <taxon>Ecdysozoa</taxon>
        <taxon>Nematoda</taxon>
        <taxon>Chromadorea</taxon>
        <taxon>Rhabditida</taxon>
        <taxon>Spirurina</taxon>
        <taxon>Ascaridomorpha</taxon>
        <taxon>Ascaridoidea</taxon>
        <taxon>Ascarididae</taxon>
        <taxon>Ascaris</taxon>
    </lineage>
</organism>
<name>A0A0M3IU87_ASCLU</name>
<proteinExistence type="predicted"/>
<accession>A0A0M3IU87</accession>
<reference evidence="2" key="1">
    <citation type="submission" date="2017-02" db="UniProtKB">
        <authorList>
            <consortium name="WormBaseParasite"/>
        </authorList>
    </citation>
    <scope>IDENTIFICATION</scope>
</reference>
<evidence type="ECO:0000313" key="1">
    <source>
        <dbReference type="Proteomes" id="UP000036681"/>
    </source>
</evidence>
<dbReference type="Proteomes" id="UP000036681">
    <property type="component" value="Unplaced"/>
</dbReference>
<dbReference type="WBParaSite" id="ALUE_0002231501-mRNA-1">
    <property type="protein sequence ID" value="ALUE_0002231501-mRNA-1"/>
    <property type="gene ID" value="ALUE_0002231501"/>
</dbReference>
<dbReference type="AlphaFoldDB" id="A0A0M3IU87"/>
<evidence type="ECO:0000313" key="2">
    <source>
        <dbReference type="WBParaSite" id="ALUE_0002231501-mRNA-1"/>
    </source>
</evidence>
<sequence>MTAITILPGNVSTSAPMQDDSFYRDPEIEKNVAKFLERHPIKDESTHLRSKHPKEINMTAITTLPENASTSAPMQVSLFFR</sequence>
<protein>
    <submittedName>
        <fullName evidence="2">UMA domain-containing protein</fullName>
    </submittedName>
</protein>
<keyword evidence="1" id="KW-1185">Reference proteome</keyword>